<keyword evidence="3" id="KW-0813">Transport</keyword>
<keyword evidence="3" id="KW-0762">Sugar transport</keyword>
<dbReference type="InterPro" id="IPR035895">
    <property type="entry name" value="HPr-like_sf"/>
</dbReference>
<dbReference type="InterPro" id="IPR050399">
    <property type="entry name" value="HPr"/>
</dbReference>
<dbReference type="PANTHER" id="PTHR33705">
    <property type="entry name" value="PHOSPHOCARRIER PROTEIN HPR"/>
    <property type="match status" value="1"/>
</dbReference>
<gene>
    <name evidence="5" type="ORF">J2S02_001503</name>
</gene>
<dbReference type="SUPFAM" id="SSF55594">
    <property type="entry name" value="HPr-like"/>
    <property type="match status" value="1"/>
</dbReference>
<proteinExistence type="predicted"/>
<accession>A0ABT9YYV4</accession>
<dbReference type="Pfam" id="PF00381">
    <property type="entry name" value="PTS-HPr"/>
    <property type="match status" value="1"/>
</dbReference>
<evidence type="ECO:0000256" key="2">
    <source>
        <dbReference type="ARBA" id="ARBA00020422"/>
    </source>
</evidence>
<protein>
    <recommendedName>
        <fullName evidence="2">Phosphocarrier protein HPr</fullName>
    </recommendedName>
</protein>
<evidence type="ECO:0000259" key="4">
    <source>
        <dbReference type="PROSITE" id="PS51350"/>
    </source>
</evidence>
<dbReference type="Gene3D" id="3.30.1340.10">
    <property type="entry name" value="HPr-like"/>
    <property type="match status" value="1"/>
</dbReference>
<evidence type="ECO:0000313" key="5">
    <source>
        <dbReference type="EMBL" id="MDQ0225174.1"/>
    </source>
</evidence>
<comment type="caution">
    <text evidence="5">The sequence shown here is derived from an EMBL/GenBank/DDBJ whole genome shotgun (WGS) entry which is preliminary data.</text>
</comment>
<dbReference type="EMBL" id="JAUSTZ010000002">
    <property type="protein sequence ID" value="MDQ0225174.1"/>
    <property type="molecule type" value="Genomic_DNA"/>
</dbReference>
<dbReference type="Proteomes" id="UP001232245">
    <property type="component" value="Unassembled WGS sequence"/>
</dbReference>
<feature type="domain" description="HPr" evidence="4">
    <location>
        <begin position="1"/>
        <end position="79"/>
    </location>
</feature>
<evidence type="ECO:0000313" key="6">
    <source>
        <dbReference type="Proteomes" id="UP001232245"/>
    </source>
</evidence>
<evidence type="ECO:0000256" key="3">
    <source>
        <dbReference type="ARBA" id="ARBA00022597"/>
    </source>
</evidence>
<dbReference type="InterPro" id="IPR000032">
    <property type="entry name" value="HPr-like"/>
</dbReference>
<evidence type="ECO:0000256" key="1">
    <source>
        <dbReference type="ARBA" id="ARBA00003681"/>
    </source>
</evidence>
<comment type="function">
    <text evidence="1">General (non sugar-specific) component of the phosphoenolpyruvate-dependent sugar phosphotransferase system (sugar PTS). This major carbohydrate active-transport system catalyzes the phosphorylation of incoming sugar substrates concomitantly with their translocation across the cell membrane. The phosphoryl group from phosphoenolpyruvate (PEP) is transferred to the phosphoryl carrier protein HPr by enzyme I. Phospho-HPr then transfers it to the PTS EIIA domain.</text>
</comment>
<name>A0ABT9YYV4_9BACI</name>
<organism evidence="5 6">
    <name type="scientific">Metabacillus niabensis</name>
    <dbReference type="NCBI Taxonomy" id="324854"/>
    <lineage>
        <taxon>Bacteria</taxon>
        <taxon>Bacillati</taxon>
        <taxon>Bacillota</taxon>
        <taxon>Bacilli</taxon>
        <taxon>Bacillales</taxon>
        <taxon>Bacillaceae</taxon>
        <taxon>Metabacillus</taxon>
    </lineage>
</organism>
<sequence>MRVKELVISEKINVRKLIEVVELANQFESEIFVEGDNYKIDAKSLMGLLATIKRNSAITIIAKGIDEEEAIKKLISLLK</sequence>
<dbReference type="RefSeq" id="WP_095302166.1">
    <property type="nucleotide sequence ID" value="NZ_CADEPK010000327.1"/>
</dbReference>
<dbReference type="PANTHER" id="PTHR33705:SF1">
    <property type="entry name" value="PHOSPHOCARRIER PROTEIN HPR"/>
    <property type="match status" value="1"/>
</dbReference>
<keyword evidence="6" id="KW-1185">Reference proteome</keyword>
<reference evidence="5 6" key="1">
    <citation type="submission" date="2023-07" db="EMBL/GenBank/DDBJ databases">
        <title>Genomic Encyclopedia of Type Strains, Phase IV (KMG-IV): sequencing the most valuable type-strain genomes for metagenomic binning, comparative biology and taxonomic classification.</title>
        <authorList>
            <person name="Goeker M."/>
        </authorList>
    </citation>
    <scope>NUCLEOTIDE SEQUENCE [LARGE SCALE GENOMIC DNA]</scope>
    <source>
        <strain evidence="5 6">DSM 17723</strain>
    </source>
</reference>
<dbReference type="PROSITE" id="PS51350">
    <property type="entry name" value="PTS_HPR_DOM"/>
    <property type="match status" value="1"/>
</dbReference>